<evidence type="ECO:0000259" key="15">
    <source>
        <dbReference type="PROSITE" id="PS50109"/>
    </source>
</evidence>
<dbReference type="InterPro" id="IPR036890">
    <property type="entry name" value="HATPase_C_sf"/>
</dbReference>
<proteinExistence type="predicted"/>
<dbReference type="SMART" id="SM00304">
    <property type="entry name" value="HAMP"/>
    <property type="match status" value="1"/>
</dbReference>
<comment type="subcellular location">
    <subcellularLocation>
        <location evidence="2">Cell membrane</location>
        <topology evidence="2">Multi-pass membrane protein</topology>
    </subcellularLocation>
</comment>
<sequence length="610" mass="69543">MKLGSVYKGYLKNNMFMKLLLVFALIAVLAIIVVSYVIYISISQANIRRELDIQKSAMESVDRYIHQRYDEVQGIVRDMYWSESLSSNLSFFLNHPYSEYVQQRMDQFFSDSGGYPTDVLRYFQNVIDTNSDMRNLMLYSANRQILSSLNMYKQFKQQSVNAIHSYIPDVMALDSKYIAAPNIWLRKAVGQEDPALYSIRAPINNKQTLKNDGQLVIFLDSRNIANALTGYISTLKGEIAVLSADGTVIFDSKNRYYGKTYPYFDGTKILNDNSPGFSLLGVSPAMYINKLASADGGYVIIGAAPHAEIAQSYQGIRSTIITISIICILIAVLVPALFVMNIAKRTNRIIRFTHKVRGGDFAARIEDRREDELGQISRSFNAMLDELEQYIERVYKAEIKQKETEMIALQARISPHFLYNTLEVIRMRAISQGARDVGEMIYSLSVLFKSLVQQKKHYTLRDELEMCRLYLELFRIRYKDKFNYTIDADPALLNRSIMRLSLQPVVENYIVHGIRTNSTDNELTLQVREQGHRLCVEVSDNGGGIAPERLAEIRMELAKQEESGQMFGLRSVHTRLRLLHGSDYGVALQSKEGEGAVITVCYPNQEERGD</sequence>
<evidence type="ECO:0000256" key="13">
    <source>
        <dbReference type="ARBA" id="ARBA00023136"/>
    </source>
</evidence>
<keyword evidence="6" id="KW-0808">Transferase</keyword>
<evidence type="ECO:0000256" key="12">
    <source>
        <dbReference type="ARBA" id="ARBA00023012"/>
    </source>
</evidence>
<feature type="domain" description="HAMP" evidence="16">
    <location>
        <begin position="340"/>
        <end position="392"/>
    </location>
</feature>
<evidence type="ECO:0000256" key="4">
    <source>
        <dbReference type="ARBA" id="ARBA00022475"/>
    </source>
</evidence>
<evidence type="ECO:0000256" key="8">
    <source>
        <dbReference type="ARBA" id="ARBA00022741"/>
    </source>
</evidence>
<dbReference type="PRINTS" id="PR00344">
    <property type="entry name" value="BCTRLSENSOR"/>
</dbReference>
<feature type="domain" description="Histidine kinase" evidence="15">
    <location>
        <begin position="502"/>
        <end position="606"/>
    </location>
</feature>
<keyword evidence="11 14" id="KW-1133">Transmembrane helix</keyword>
<dbReference type="RefSeq" id="WP_305025393.1">
    <property type="nucleotide sequence ID" value="NZ_JAUQTB010000013.1"/>
</dbReference>
<evidence type="ECO:0000256" key="1">
    <source>
        <dbReference type="ARBA" id="ARBA00000085"/>
    </source>
</evidence>
<dbReference type="Pfam" id="PF06580">
    <property type="entry name" value="His_kinase"/>
    <property type="match status" value="1"/>
</dbReference>
<reference evidence="17 18" key="1">
    <citation type="submission" date="2023-07" db="EMBL/GenBank/DDBJ databases">
        <title>Paenibacillus sp. JX-17 nov. isolated from soil.</title>
        <authorList>
            <person name="Wan Y."/>
            <person name="Liu B."/>
        </authorList>
    </citation>
    <scope>NUCLEOTIDE SEQUENCE [LARGE SCALE GENOMIC DNA]</scope>
    <source>
        <strain evidence="17 18">JX-17</strain>
    </source>
</reference>
<dbReference type="PANTHER" id="PTHR34220">
    <property type="entry name" value="SENSOR HISTIDINE KINASE YPDA"/>
    <property type="match status" value="1"/>
</dbReference>
<keyword evidence="12" id="KW-0902">Two-component regulatory system</keyword>
<dbReference type="SUPFAM" id="SSF55874">
    <property type="entry name" value="ATPase domain of HSP90 chaperone/DNA topoisomerase II/histidine kinase"/>
    <property type="match status" value="1"/>
</dbReference>
<name>A0ABT9CHR0_9BACL</name>
<feature type="transmembrane region" description="Helical" evidence="14">
    <location>
        <begin position="320"/>
        <end position="343"/>
    </location>
</feature>
<dbReference type="EMBL" id="JAUQTB010000013">
    <property type="protein sequence ID" value="MDO7908169.1"/>
    <property type="molecule type" value="Genomic_DNA"/>
</dbReference>
<dbReference type="PANTHER" id="PTHR34220:SF11">
    <property type="entry name" value="SENSOR PROTEIN KINASE HPTS"/>
    <property type="match status" value="1"/>
</dbReference>
<evidence type="ECO:0000313" key="18">
    <source>
        <dbReference type="Proteomes" id="UP001240171"/>
    </source>
</evidence>
<keyword evidence="9 17" id="KW-0418">Kinase</keyword>
<dbReference type="GO" id="GO:0016301">
    <property type="term" value="F:kinase activity"/>
    <property type="evidence" value="ECO:0007669"/>
    <property type="project" value="UniProtKB-KW"/>
</dbReference>
<keyword evidence="5" id="KW-0597">Phosphoprotein</keyword>
<dbReference type="SUPFAM" id="SSF158472">
    <property type="entry name" value="HAMP domain-like"/>
    <property type="match status" value="1"/>
</dbReference>
<organism evidence="17 18">
    <name type="scientific">Paenibacillus lacisoli</name>
    <dbReference type="NCBI Taxonomy" id="3064525"/>
    <lineage>
        <taxon>Bacteria</taxon>
        <taxon>Bacillati</taxon>
        <taxon>Bacillota</taxon>
        <taxon>Bacilli</taxon>
        <taxon>Bacillales</taxon>
        <taxon>Paenibacillaceae</taxon>
        <taxon>Paenibacillus</taxon>
    </lineage>
</organism>
<dbReference type="EC" id="2.7.13.3" evidence="3"/>
<evidence type="ECO:0000256" key="2">
    <source>
        <dbReference type="ARBA" id="ARBA00004651"/>
    </source>
</evidence>
<dbReference type="InterPro" id="IPR003594">
    <property type="entry name" value="HATPase_dom"/>
</dbReference>
<dbReference type="PROSITE" id="PS50109">
    <property type="entry name" value="HIS_KIN"/>
    <property type="match status" value="1"/>
</dbReference>
<dbReference type="InterPro" id="IPR003660">
    <property type="entry name" value="HAMP_dom"/>
</dbReference>
<dbReference type="InterPro" id="IPR005467">
    <property type="entry name" value="His_kinase_dom"/>
</dbReference>
<keyword evidence="10" id="KW-0067">ATP-binding</keyword>
<evidence type="ECO:0000256" key="3">
    <source>
        <dbReference type="ARBA" id="ARBA00012438"/>
    </source>
</evidence>
<dbReference type="CDD" id="cd06225">
    <property type="entry name" value="HAMP"/>
    <property type="match status" value="1"/>
</dbReference>
<evidence type="ECO:0000256" key="6">
    <source>
        <dbReference type="ARBA" id="ARBA00022679"/>
    </source>
</evidence>
<evidence type="ECO:0000256" key="7">
    <source>
        <dbReference type="ARBA" id="ARBA00022692"/>
    </source>
</evidence>
<keyword evidence="13 14" id="KW-0472">Membrane</keyword>
<dbReference type="Pfam" id="PF02518">
    <property type="entry name" value="HATPase_c"/>
    <property type="match status" value="1"/>
</dbReference>
<dbReference type="Proteomes" id="UP001240171">
    <property type="component" value="Unassembled WGS sequence"/>
</dbReference>
<keyword evidence="8" id="KW-0547">Nucleotide-binding</keyword>
<comment type="catalytic activity">
    <reaction evidence="1">
        <text>ATP + protein L-histidine = ADP + protein N-phospho-L-histidine.</text>
        <dbReference type="EC" id="2.7.13.3"/>
    </reaction>
</comment>
<dbReference type="InterPro" id="IPR050640">
    <property type="entry name" value="Bact_2-comp_sensor_kinase"/>
</dbReference>
<evidence type="ECO:0000256" key="5">
    <source>
        <dbReference type="ARBA" id="ARBA00022553"/>
    </source>
</evidence>
<dbReference type="Gene3D" id="3.30.565.10">
    <property type="entry name" value="Histidine kinase-like ATPase, C-terminal domain"/>
    <property type="match status" value="1"/>
</dbReference>
<dbReference type="Pfam" id="PF00672">
    <property type="entry name" value="HAMP"/>
    <property type="match status" value="1"/>
</dbReference>
<feature type="transmembrane region" description="Helical" evidence="14">
    <location>
        <begin position="20"/>
        <end position="42"/>
    </location>
</feature>
<dbReference type="Gene3D" id="6.10.340.10">
    <property type="match status" value="1"/>
</dbReference>
<dbReference type="InterPro" id="IPR004358">
    <property type="entry name" value="Sig_transdc_His_kin-like_C"/>
</dbReference>
<dbReference type="PROSITE" id="PS50885">
    <property type="entry name" value="HAMP"/>
    <property type="match status" value="1"/>
</dbReference>
<keyword evidence="4" id="KW-1003">Cell membrane</keyword>
<protein>
    <recommendedName>
        <fullName evidence="3">histidine kinase</fullName>
        <ecNumber evidence="3">2.7.13.3</ecNumber>
    </recommendedName>
</protein>
<gene>
    <name evidence="17" type="ORF">Q5741_17335</name>
</gene>
<evidence type="ECO:0000313" key="17">
    <source>
        <dbReference type="EMBL" id="MDO7908169.1"/>
    </source>
</evidence>
<keyword evidence="7 14" id="KW-0812">Transmembrane</keyword>
<accession>A0ABT9CHR0</accession>
<evidence type="ECO:0000259" key="16">
    <source>
        <dbReference type="PROSITE" id="PS50885"/>
    </source>
</evidence>
<dbReference type="InterPro" id="IPR010559">
    <property type="entry name" value="Sig_transdc_His_kin_internal"/>
</dbReference>
<evidence type="ECO:0000256" key="11">
    <source>
        <dbReference type="ARBA" id="ARBA00022989"/>
    </source>
</evidence>
<evidence type="ECO:0000256" key="10">
    <source>
        <dbReference type="ARBA" id="ARBA00022840"/>
    </source>
</evidence>
<evidence type="ECO:0000256" key="9">
    <source>
        <dbReference type="ARBA" id="ARBA00022777"/>
    </source>
</evidence>
<comment type="caution">
    <text evidence="17">The sequence shown here is derived from an EMBL/GenBank/DDBJ whole genome shotgun (WGS) entry which is preliminary data.</text>
</comment>
<keyword evidence="18" id="KW-1185">Reference proteome</keyword>
<evidence type="ECO:0000256" key="14">
    <source>
        <dbReference type="SAM" id="Phobius"/>
    </source>
</evidence>